<name>A0A671F3M9_RHIFE</name>
<dbReference type="Pfam" id="PF01023">
    <property type="entry name" value="S_100"/>
    <property type="match status" value="1"/>
</dbReference>
<reference evidence="3 4" key="2">
    <citation type="journal article" date="2018" name="Annu Rev Anim Biosci">
        <title>Bat Biology, Genomes, and the Bat1K Project: To Generate Chromosome-Level Genomes for All Living Bat Species.</title>
        <authorList>
            <person name="Teeling E.C."/>
            <person name="Vernes S.C."/>
            <person name="Davalos L.M."/>
            <person name="Ray D.A."/>
            <person name="Gilbert M.T.P."/>
            <person name="Myers E."/>
        </authorList>
    </citation>
    <scope>NUCLEOTIDE SEQUENCE</scope>
</reference>
<dbReference type="InterPro" id="IPR034325">
    <property type="entry name" value="S-100_dom"/>
</dbReference>
<dbReference type="InParanoid" id="A0A671F3M9"/>
<accession>A0A671F3M9</accession>
<dbReference type="Gene3D" id="1.10.238.10">
    <property type="entry name" value="EF-hand"/>
    <property type="match status" value="1"/>
</dbReference>
<reference evidence="4" key="3">
    <citation type="submission" date="2018-12" db="EMBL/GenBank/DDBJ databases">
        <title>G10K-VGP greater horseshoe bat female genome, primary haplotype.</title>
        <authorList>
            <person name="Teeling E."/>
            <person name="Myers G."/>
            <person name="Vernes S."/>
            <person name="Pippel M."/>
            <person name="Winkler S."/>
            <person name="Fedrigo O."/>
            <person name="Rhie A."/>
            <person name="Koren S."/>
            <person name="Phillippy A."/>
            <person name="Lewin H."/>
            <person name="Damas J."/>
            <person name="Howe K."/>
            <person name="Mountcastle J."/>
            <person name="Jarvis E.D."/>
        </authorList>
    </citation>
    <scope>NUCLEOTIDE SEQUENCE [LARGE SCALE GENOMIC DNA]</scope>
</reference>
<evidence type="ECO:0000259" key="2">
    <source>
        <dbReference type="SMART" id="SM01394"/>
    </source>
</evidence>
<feature type="compositionally biased region" description="Basic and acidic residues" evidence="1">
    <location>
        <begin position="301"/>
        <end position="311"/>
    </location>
</feature>
<dbReference type="SMART" id="SM01394">
    <property type="entry name" value="S_100"/>
    <property type="match status" value="1"/>
</dbReference>
<dbReference type="GO" id="GO:0046914">
    <property type="term" value="F:transition metal ion binding"/>
    <property type="evidence" value="ECO:0007669"/>
    <property type="project" value="InterPro"/>
</dbReference>
<dbReference type="SUPFAM" id="SSF47473">
    <property type="entry name" value="EF-hand"/>
    <property type="match status" value="1"/>
</dbReference>
<sequence length="678" mass="73004">MPRLLGDVLCVIETFHKYAREDGEEAMLTSKDLKRLVQDEFGDVLQPHVIHAVESNLNLLDIDSDGTIGFDKFVLAIFHLLDLCYLDIQSLLNSEPGQVSEPEEKPDDMGLQATGRTGQGTEGTPPAQDNIVLPSGKVSSAQLSSEERGCNRVDPRRDTKTHKLPGEASGHSDPENQTLEGAEQSQEVTQDVPATGAKGAQIETNKQKAGSEQIGSPTKGEGQDEEIPREGDDPAWEQSAAETRDQGVQELSNTREQPLQGKDKPSSARADLPAQAAAWKPLQTQKSNGPEDGSRTAKTGEPGKDADRTAPETENPADPEDDGRTSDIPESPTEEKEHETKDLSMQGDSRNVSETPDVRTERKDGRTLEDKTQGGKCQELQEPRKGRDAEQVPKTQELSSEGGAQNHAEAEGAVAAGDKAGEAEEGAAEAPGGSSSDPAAEGTPGARGRMWQMAPRENQSRGGNKRATKTHDQPLKEGDRHQGGAPEPTVTQSDKGSPETRNSLTPEDGDCSSETSDLPVQGDSQRQVDPLRESVQGSHRKTPDTQKQVALGGRNRTQKAVVPTVAGREDKPLSEEQEQLDGEEHRSRGSETRGPGPAVEPTGHPGAQESTVGGEDRKSPETETPEEAEPQRDGSAMKQPALTGTPEVPRYFVHLNMPQTPSVLITLYTHLRCRLIIL</sequence>
<feature type="region of interest" description="Disordered" evidence="1">
    <location>
        <begin position="96"/>
        <end position="643"/>
    </location>
</feature>
<feature type="compositionally biased region" description="Low complexity" evidence="1">
    <location>
        <begin position="428"/>
        <end position="442"/>
    </location>
</feature>
<feature type="compositionally biased region" description="Polar residues" evidence="1">
    <location>
        <begin position="512"/>
        <end position="527"/>
    </location>
</feature>
<dbReference type="FunCoup" id="A0A671F3M9">
    <property type="interactions" value="2"/>
</dbReference>
<proteinExistence type="predicted"/>
<feature type="compositionally biased region" description="Basic and acidic residues" evidence="1">
    <location>
        <begin position="582"/>
        <end position="591"/>
    </location>
</feature>
<dbReference type="InterPro" id="IPR011992">
    <property type="entry name" value="EF-hand-dom_pair"/>
</dbReference>
<dbReference type="Ensembl" id="ENSRFET00010019950.1">
    <property type="protein sequence ID" value="ENSRFEP00010018303.1"/>
    <property type="gene ID" value="ENSRFEG00010012331.1"/>
</dbReference>
<feature type="compositionally biased region" description="Polar residues" evidence="1">
    <location>
        <begin position="393"/>
        <end position="403"/>
    </location>
</feature>
<keyword evidence="4" id="KW-1185">Reference proteome</keyword>
<feature type="domain" description="S100/CaBP-9k-type calcium binding subdomain" evidence="2">
    <location>
        <begin position="4"/>
        <end position="46"/>
    </location>
</feature>
<feature type="compositionally biased region" description="Polar residues" evidence="1">
    <location>
        <begin position="202"/>
        <end position="216"/>
    </location>
</feature>
<dbReference type="PANTHER" id="PTHR47612:SF1">
    <property type="entry name" value="TRICHOHYALIN-LIKE PROTEIN 1"/>
    <property type="match status" value="1"/>
</dbReference>
<dbReference type="GeneTree" id="ENSGT00940000162966"/>
<organism evidence="3 4">
    <name type="scientific">Rhinolophus ferrumequinum</name>
    <name type="common">Greater horseshoe bat</name>
    <dbReference type="NCBI Taxonomy" id="59479"/>
    <lineage>
        <taxon>Eukaryota</taxon>
        <taxon>Metazoa</taxon>
        <taxon>Chordata</taxon>
        <taxon>Craniata</taxon>
        <taxon>Vertebrata</taxon>
        <taxon>Euteleostomi</taxon>
        <taxon>Mammalia</taxon>
        <taxon>Eutheria</taxon>
        <taxon>Laurasiatheria</taxon>
        <taxon>Chiroptera</taxon>
        <taxon>Yinpterochiroptera</taxon>
        <taxon>Rhinolophoidea</taxon>
        <taxon>Rhinolophidae</taxon>
        <taxon>Rhinolophinae</taxon>
        <taxon>Rhinolophus</taxon>
    </lineage>
</organism>
<reference evidence="3" key="4">
    <citation type="submission" date="2025-08" db="UniProtKB">
        <authorList>
            <consortium name="Ensembl"/>
        </authorList>
    </citation>
    <scope>IDENTIFICATION</scope>
</reference>
<feature type="compositionally biased region" description="Basic and acidic residues" evidence="1">
    <location>
        <begin position="322"/>
        <end position="342"/>
    </location>
</feature>
<evidence type="ECO:0000313" key="4">
    <source>
        <dbReference type="Proteomes" id="UP000472240"/>
    </source>
</evidence>
<dbReference type="CDD" id="cd00213">
    <property type="entry name" value="S-100"/>
    <property type="match status" value="1"/>
</dbReference>
<dbReference type="PANTHER" id="PTHR47612">
    <property type="entry name" value="TRICHOHYALIN-LIKE PROTEIN 1"/>
    <property type="match status" value="1"/>
</dbReference>
<dbReference type="OMA" id="REAKTHN"/>
<evidence type="ECO:0000256" key="1">
    <source>
        <dbReference type="SAM" id="MobiDB-lite"/>
    </source>
</evidence>
<dbReference type="Proteomes" id="UP000472240">
    <property type="component" value="Chromosome 22"/>
</dbReference>
<dbReference type="InterPro" id="IPR013787">
    <property type="entry name" value="S100_Ca-bd_sub"/>
</dbReference>
<feature type="compositionally biased region" description="Polar residues" evidence="1">
    <location>
        <begin position="489"/>
        <end position="505"/>
    </location>
</feature>
<feature type="compositionally biased region" description="Basic and acidic residues" evidence="1">
    <location>
        <begin position="469"/>
        <end position="482"/>
    </location>
</feature>
<evidence type="ECO:0000313" key="3">
    <source>
        <dbReference type="Ensembl" id="ENSRFEP00010018303.1"/>
    </source>
</evidence>
<feature type="compositionally biased region" description="Basic and acidic residues" evidence="1">
    <location>
        <begin position="356"/>
        <end position="391"/>
    </location>
</feature>
<dbReference type="AlphaFoldDB" id="A0A671F3M9"/>
<feature type="compositionally biased region" description="Basic and acidic residues" evidence="1">
    <location>
        <begin position="145"/>
        <end position="158"/>
    </location>
</feature>
<reference evidence="3" key="5">
    <citation type="submission" date="2025-09" db="UniProtKB">
        <authorList>
            <consortium name="Ensembl"/>
        </authorList>
    </citation>
    <scope>IDENTIFICATION</scope>
</reference>
<feature type="compositionally biased region" description="Polar residues" evidence="1">
    <location>
        <begin position="175"/>
        <end position="189"/>
    </location>
</feature>
<reference evidence="3 4" key="1">
    <citation type="journal article" date="2015" name="Annu Rev Anim Biosci">
        <title>The Genome 10K Project: a way forward.</title>
        <authorList>
            <person name="Koepfli K.P."/>
            <person name="Paten B."/>
            <person name="O'Brien S.J."/>
            <person name="Koepfli K.P."/>
            <person name="Paten B."/>
            <person name="Antunes A."/>
            <person name="Belov K."/>
            <person name="Bustamante C."/>
            <person name="Castoe T.A."/>
            <person name="Clawson H."/>
            <person name="Crawford A.J."/>
            <person name="Diekhans M."/>
            <person name="Distel D."/>
            <person name="Durbin R."/>
            <person name="Earl D."/>
            <person name="Fujita M.K."/>
            <person name="Gamble T."/>
            <person name="Georges A."/>
            <person name="Gemmell N."/>
            <person name="Gilbert M.T."/>
            <person name="Graves J.M."/>
            <person name="Green R.E."/>
            <person name="Hickey G."/>
            <person name="Jarvis E.D."/>
            <person name="Johnson W."/>
            <person name="Komissarov A."/>
            <person name="Korf I."/>
            <person name="Kuhn R."/>
            <person name="Larkin D.M."/>
            <person name="Lewin H."/>
            <person name="Lopez J.V."/>
            <person name="Ma J."/>
            <person name="Marques-Bonet T."/>
            <person name="Miller W."/>
            <person name="Murphy R."/>
            <person name="Pevzner P."/>
            <person name="Shapiro B."/>
            <person name="Steiner C."/>
            <person name="Tamazian G."/>
            <person name="Venkatesh B."/>
            <person name="Wang J."/>
            <person name="Wayne R."/>
            <person name="Wiley E."/>
            <person name="Yang H."/>
            <person name="Zhang G."/>
            <person name="Haussler D."/>
            <person name="Ryder O."/>
            <person name="O'Brien S.J."/>
        </authorList>
    </citation>
    <scope>NUCLEOTIDE SEQUENCE</scope>
</reference>
<dbReference type="InterPro" id="IPR042937">
    <property type="entry name" value="TCHHL1"/>
</dbReference>
<protein>
    <recommendedName>
        <fullName evidence="2">S100/CaBP-9k-type calcium binding subdomain domain-containing protein</fullName>
    </recommendedName>
</protein>